<evidence type="ECO:0000256" key="1">
    <source>
        <dbReference type="SAM" id="Coils"/>
    </source>
</evidence>
<reference evidence="3" key="1">
    <citation type="submission" date="2016-11" db="UniProtKB">
        <authorList>
            <consortium name="WormBaseParasite"/>
        </authorList>
    </citation>
    <scope>IDENTIFICATION</scope>
</reference>
<sequence length="99" mass="11429">MTSAGIRSTDDMNYEYEAKVKQLMSDVRASIEDKQKATQRLITAVNEVKKLEMELDRTGQILNDLEQKYKTSENAMKELRTSSVLLRNKLDKTKTVEEN</sequence>
<proteinExistence type="predicted"/>
<evidence type="ECO:0000313" key="2">
    <source>
        <dbReference type="Proteomes" id="UP000095283"/>
    </source>
</evidence>
<evidence type="ECO:0000313" key="3">
    <source>
        <dbReference type="WBParaSite" id="Hba_12872"/>
    </source>
</evidence>
<keyword evidence="1" id="KW-0175">Coiled coil</keyword>
<dbReference type="Proteomes" id="UP000095283">
    <property type="component" value="Unplaced"/>
</dbReference>
<accession>A0A1I7X613</accession>
<keyword evidence="2" id="KW-1185">Reference proteome</keyword>
<organism evidence="2 3">
    <name type="scientific">Heterorhabditis bacteriophora</name>
    <name type="common">Entomopathogenic nematode worm</name>
    <dbReference type="NCBI Taxonomy" id="37862"/>
    <lineage>
        <taxon>Eukaryota</taxon>
        <taxon>Metazoa</taxon>
        <taxon>Ecdysozoa</taxon>
        <taxon>Nematoda</taxon>
        <taxon>Chromadorea</taxon>
        <taxon>Rhabditida</taxon>
        <taxon>Rhabditina</taxon>
        <taxon>Rhabditomorpha</taxon>
        <taxon>Strongyloidea</taxon>
        <taxon>Heterorhabditidae</taxon>
        <taxon>Heterorhabditis</taxon>
    </lineage>
</organism>
<name>A0A1I7X613_HETBA</name>
<dbReference type="WBParaSite" id="Hba_12872">
    <property type="protein sequence ID" value="Hba_12872"/>
    <property type="gene ID" value="Hba_12872"/>
</dbReference>
<protein>
    <submittedName>
        <fullName evidence="3">Protein bicaudal D</fullName>
    </submittedName>
</protein>
<feature type="coiled-coil region" evidence="1">
    <location>
        <begin position="34"/>
        <end position="82"/>
    </location>
</feature>
<dbReference type="AlphaFoldDB" id="A0A1I7X613"/>